<keyword evidence="3" id="KW-0175">Coiled coil</keyword>
<evidence type="ECO:0000313" key="6">
    <source>
        <dbReference type="Ensembl" id="ENSDLAP00005080322.1"/>
    </source>
</evidence>
<keyword evidence="4" id="KW-1133">Transmembrane helix</keyword>
<keyword evidence="1" id="KW-0430">Lectin</keyword>
<keyword evidence="4" id="KW-0812">Transmembrane</keyword>
<evidence type="ECO:0000259" key="5">
    <source>
        <dbReference type="PROSITE" id="PS50041"/>
    </source>
</evidence>
<evidence type="ECO:0000256" key="2">
    <source>
        <dbReference type="ARBA" id="ARBA00023157"/>
    </source>
</evidence>
<dbReference type="Gene3D" id="3.10.100.10">
    <property type="entry name" value="Mannose-Binding Protein A, subunit A"/>
    <property type="match status" value="1"/>
</dbReference>
<dbReference type="InterPro" id="IPR051379">
    <property type="entry name" value="C-type_Lectin_Receptor_IMM"/>
</dbReference>
<dbReference type="GO" id="GO:0030246">
    <property type="term" value="F:carbohydrate binding"/>
    <property type="evidence" value="ECO:0007669"/>
    <property type="project" value="UniProtKB-KW"/>
</dbReference>
<dbReference type="PANTHER" id="PTHR46746">
    <property type="entry name" value="KILLER CELL LECTIN-LIKE RECEPTOR SUBFAMILY F MEMBER 2"/>
    <property type="match status" value="1"/>
</dbReference>
<proteinExistence type="predicted"/>
<dbReference type="InterPro" id="IPR016187">
    <property type="entry name" value="CTDL_fold"/>
</dbReference>
<reference evidence="6" key="2">
    <citation type="submission" date="2025-09" db="UniProtKB">
        <authorList>
            <consortium name="Ensembl"/>
        </authorList>
    </citation>
    <scope>IDENTIFICATION</scope>
</reference>
<protein>
    <recommendedName>
        <fullName evidence="5">C-type lectin domain-containing protein</fullName>
    </recommendedName>
</protein>
<evidence type="ECO:0000256" key="3">
    <source>
        <dbReference type="SAM" id="Coils"/>
    </source>
</evidence>
<reference evidence="6" key="1">
    <citation type="submission" date="2025-08" db="UniProtKB">
        <authorList>
            <consortium name="Ensembl"/>
        </authorList>
    </citation>
    <scope>IDENTIFICATION</scope>
</reference>
<dbReference type="Ensembl" id="ENSDLAT00005073236.1">
    <property type="protein sequence ID" value="ENSDLAP00005080322.1"/>
    <property type="gene ID" value="ENSDLAG00005005534.2"/>
</dbReference>
<evidence type="ECO:0000256" key="1">
    <source>
        <dbReference type="ARBA" id="ARBA00022734"/>
    </source>
</evidence>
<sequence>MAEEEVSYASVVFKTKNNSPPEAKKEEDIVYDEVKVRSETTQQTGDTDASAGILPDKKANNRRRCYQQLASCLGVLCVILLLGVIAVCVYLTTLNHEGELNQLKENQTSLLADNHNLTNLNRNLSSENENLRRDHNNLTKSYTALESKITNLTAENQNLKTQNQNLTTQNQNLKTQNQELKTQKKNLEEKIQDMETKQNELNVSRAQWSINAYCPLKSGGSERQCVPCQNGWNNFQSGCYAFNNPEPAGQKPWDEAREDCKGKSSDLVVITDEQEKSYISNWYSRSGHFWIGLRVEDGKWKWVDGSDLTEESWKPQPPPTEGHCATFVQNRGLIKSVNCSDKHQWICEQKALTV</sequence>
<name>A0A8P4GIV5_DICLA</name>
<evidence type="ECO:0000313" key="7">
    <source>
        <dbReference type="Proteomes" id="UP000694389"/>
    </source>
</evidence>
<dbReference type="PROSITE" id="PS50041">
    <property type="entry name" value="C_TYPE_LECTIN_2"/>
    <property type="match status" value="1"/>
</dbReference>
<dbReference type="Proteomes" id="UP000694389">
    <property type="component" value="Unassembled WGS sequence"/>
</dbReference>
<dbReference type="Pfam" id="PF00059">
    <property type="entry name" value="Lectin_C"/>
    <property type="match status" value="1"/>
</dbReference>
<dbReference type="InterPro" id="IPR001304">
    <property type="entry name" value="C-type_lectin-like"/>
</dbReference>
<dbReference type="PANTHER" id="PTHR46746:SF9">
    <property type="entry name" value="CD209 ANTIGEN-LIKE PROTEIN C-LIKE"/>
    <property type="match status" value="1"/>
</dbReference>
<feature type="domain" description="C-type lectin" evidence="5">
    <location>
        <begin position="235"/>
        <end position="348"/>
    </location>
</feature>
<evidence type="ECO:0000256" key="4">
    <source>
        <dbReference type="SAM" id="Phobius"/>
    </source>
</evidence>
<feature type="coiled-coil region" evidence="3">
    <location>
        <begin position="114"/>
        <end position="207"/>
    </location>
</feature>
<accession>A0A8P4GIV5</accession>
<dbReference type="AlphaFoldDB" id="A0A8P4GIV5"/>
<dbReference type="GeneTree" id="ENSGT01030000234575"/>
<feature type="transmembrane region" description="Helical" evidence="4">
    <location>
        <begin position="69"/>
        <end position="92"/>
    </location>
</feature>
<organism evidence="6 7">
    <name type="scientific">Dicentrarchus labrax</name>
    <name type="common">European seabass</name>
    <name type="synonym">Morone labrax</name>
    <dbReference type="NCBI Taxonomy" id="13489"/>
    <lineage>
        <taxon>Eukaryota</taxon>
        <taxon>Metazoa</taxon>
        <taxon>Chordata</taxon>
        <taxon>Craniata</taxon>
        <taxon>Vertebrata</taxon>
        <taxon>Euteleostomi</taxon>
        <taxon>Actinopterygii</taxon>
        <taxon>Neopterygii</taxon>
        <taxon>Teleostei</taxon>
        <taxon>Neoteleostei</taxon>
        <taxon>Acanthomorphata</taxon>
        <taxon>Eupercaria</taxon>
        <taxon>Moronidae</taxon>
        <taxon>Dicentrarchus</taxon>
    </lineage>
</organism>
<keyword evidence="2" id="KW-1015">Disulfide bond</keyword>
<dbReference type="InterPro" id="IPR016186">
    <property type="entry name" value="C-type_lectin-like/link_sf"/>
</dbReference>
<keyword evidence="4" id="KW-0472">Membrane</keyword>
<dbReference type="SMART" id="SM00034">
    <property type="entry name" value="CLECT"/>
    <property type="match status" value="1"/>
</dbReference>
<keyword evidence="7" id="KW-1185">Reference proteome</keyword>
<dbReference type="SUPFAM" id="SSF56436">
    <property type="entry name" value="C-type lectin-like"/>
    <property type="match status" value="1"/>
</dbReference>